<evidence type="ECO:0000256" key="6">
    <source>
        <dbReference type="ARBA" id="ARBA00022989"/>
    </source>
</evidence>
<evidence type="ECO:0000256" key="9">
    <source>
        <dbReference type="SAM" id="Phobius"/>
    </source>
</evidence>
<evidence type="ECO:0000256" key="3">
    <source>
        <dbReference type="ARBA" id="ARBA00022481"/>
    </source>
</evidence>
<dbReference type="GO" id="GO:0007165">
    <property type="term" value="P:signal transduction"/>
    <property type="evidence" value="ECO:0007669"/>
    <property type="project" value="UniProtKB-KW"/>
</dbReference>
<keyword evidence="8" id="KW-0807">Transducer</keyword>
<dbReference type="GO" id="GO:0006935">
    <property type="term" value="P:chemotaxis"/>
    <property type="evidence" value="ECO:0007669"/>
    <property type="project" value="UniProtKB-KW"/>
</dbReference>
<evidence type="ECO:0000256" key="8">
    <source>
        <dbReference type="ARBA" id="ARBA00023224"/>
    </source>
</evidence>
<evidence type="ECO:0000256" key="1">
    <source>
        <dbReference type="ARBA" id="ARBA00004651"/>
    </source>
</evidence>
<dbReference type="SMART" id="SM00283">
    <property type="entry name" value="MA"/>
    <property type="match status" value="1"/>
</dbReference>
<keyword evidence="5 9" id="KW-0812">Transmembrane</keyword>
<protein>
    <recommendedName>
        <fullName evidence="10">Methyl-accepting transducer domain-containing protein</fullName>
    </recommendedName>
</protein>
<name>A0A3B1B8I4_9ZZZZ</name>
<dbReference type="InterPro" id="IPR004089">
    <property type="entry name" value="MCPsignal_dom"/>
</dbReference>
<dbReference type="AlphaFoldDB" id="A0A3B1B8I4"/>
<feature type="transmembrane region" description="Helical" evidence="9">
    <location>
        <begin position="12"/>
        <end position="41"/>
    </location>
</feature>
<dbReference type="Pfam" id="PF00015">
    <property type="entry name" value="MCPsignal"/>
    <property type="match status" value="1"/>
</dbReference>
<evidence type="ECO:0000256" key="5">
    <source>
        <dbReference type="ARBA" id="ARBA00022692"/>
    </source>
</evidence>
<sequence>MNELLSKYWFPLVGNCAVLIAATLLISPVAALSGLLALLFWCAAIGKQIFVNNEEAIADTSSEQASLDAAVHGLVLGLGAGVAGVAQQMRCELDKIQTLTADAVCTLQRSFEQLNAQVATQQQIVNGLISDMAAGDIQGKDKKVVSFATFTQHTDDVLRYFIDYVLSLSAGSMDMVDQVDDMSVRMEEVDELLDDLKGIADQTNLLALNAAIEAARAGESGRGFAVVADEVRKLSQRSTKFNDEIRTALGSAKINVHNARETVRKLASKDMNFALKSKSEVDTMMLHIGELNEETNKRIKEMSVVTASINGLVGDAVRSLQFEDIISQLTAYTGEHLNRVEDMIQNIDNGIQALQLNADDGIAGYVSGLEDLCERVAVLDAATQNELHNPVAQQNMTEGEVELF</sequence>
<evidence type="ECO:0000313" key="11">
    <source>
        <dbReference type="EMBL" id="VAX07708.1"/>
    </source>
</evidence>
<evidence type="ECO:0000259" key="10">
    <source>
        <dbReference type="PROSITE" id="PS50111"/>
    </source>
</evidence>
<evidence type="ECO:0000256" key="2">
    <source>
        <dbReference type="ARBA" id="ARBA00022475"/>
    </source>
</evidence>
<dbReference type="PROSITE" id="PS50111">
    <property type="entry name" value="CHEMOTAXIS_TRANSDUC_2"/>
    <property type="match status" value="1"/>
</dbReference>
<gene>
    <name evidence="11" type="ORF">MNBD_GAMMA26-822</name>
</gene>
<proteinExistence type="predicted"/>
<evidence type="ECO:0000256" key="4">
    <source>
        <dbReference type="ARBA" id="ARBA00022500"/>
    </source>
</evidence>
<dbReference type="EMBL" id="UOFX01000029">
    <property type="protein sequence ID" value="VAX07708.1"/>
    <property type="molecule type" value="Genomic_DNA"/>
</dbReference>
<dbReference type="SUPFAM" id="SSF58104">
    <property type="entry name" value="Methyl-accepting chemotaxis protein (MCP) signaling domain"/>
    <property type="match status" value="1"/>
</dbReference>
<evidence type="ECO:0000256" key="7">
    <source>
        <dbReference type="ARBA" id="ARBA00023136"/>
    </source>
</evidence>
<keyword evidence="2" id="KW-1003">Cell membrane</keyword>
<keyword evidence="7 9" id="KW-0472">Membrane</keyword>
<dbReference type="Gene3D" id="1.10.287.950">
    <property type="entry name" value="Methyl-accepting chemotaxis protein"/>
    <property type="match status" value="1"/>
</dbReference>
<accession>A0A3B1B8I4</accession>
<reference evidence="11" key="1">
    <citation type="submission" date="2018-06" db="EMBL/GenBank/DDBJ databases">
        <authorList>
            <person name="Zhirakovskaya E."/>
        </authorList>
    </citation>
    <scope>NUCLEOTIDE SEQUENCE</scope>
</reference>
<dbReference type="PANTHER" id="PTHR32089">
    <property type="entry name" value="METHYL-ACCEPTING CHEMOTAXIS PROTEIN MCPB"/>
    <property type="match status" value="1"/>
</dbReference>
<keyword evidence="4" id="KW-0145">Chemotaxis</keyword>
<feature type="domain" description="Methyl-accepting transducer" evidence="10">
    <location>
        <begin position="174"/>
        <end position="324"/>
    </location>
</feature>
<dbReference type="PANTHER" id="PTHR32089:SF39">
    <property type="entry name" value="METHYL-ACCEPTING CHEMOTAXIS PROTEIN HLYB"/>
    <property type="match status" value="1"/>
</dbReference>
<dbReference type="GO" id="GO:0005886">
    <property type="term" value="C:plasma membrane"/>
    <property type="evidence" value="ECO:0007669"/>
    <property type="project" value="UniProtKB-SubCell"/>
</dbReference>
<organism evidence="11">
    <name type="scientific">hydrothermal vent metagenome</name>
    <dbReference type="NCBI Taxonomy" id="652676"/>
    <lineage>
        <taxon>unclassified sequences</taxon>
        <taxon>metagenomes</taxon>
        <taxon>ecological metagenomes</taxon>
    </lineage>
</organism>
<keyword evidence="3" id="KW-0488">Methylation</keyword>
<comment type="subcellular location">
    <subcellularLocation>
        <location evidence="1">Cell membrane</location>
        <topology evidence="1">Multi-pass membrane protein</topology>
    </subcellularLocation>
</comment>
<keyword evidence="6 9" id="KW-1133">Transmembrane helix</keyword>